<dbReference type="EMBL" id="CP044331">
    <property type="protein sequence ID" value="QGM96321.1"/>
    <property type="molecule type" value="Genomic_DNA"/>
</dbReference>
<dbReference type="Gene3D" id="1.10.3230.30">
    <property type="entry name" value="Phage gp6-like head-tail connector protein"/>
    <property type="match status" value="1"/>
</dbReference>
<evidence type="ECO:0008006" key="3">
    <source>
        <dbReference type="Google" id="ProtNLM"/>
    </source>
</evidence>
<accession>A0A6B8M0F8</accession>
<evidence type="ECO:0000313" key="1">
    <source>
        <dbReference type="EMBL" id="QGM96321.1"/>
    </source>
</evidence>
<organism evidence="1 2">
    <name type="scientific">Methylocystis parvus</name>
    <dbReference type="NCBI Taxonomy" id="134"/>
    <lineage>
        <taxon>Bacteria</taxon>
        <taxon>Pseudomonadati</taxon>
        <taxon>Pseudomonadota</taxon>
        <taxon>Alphaproteobacteria</taxon>
        <taxon>Hyphomicrobiales</taxon>
        <taxon>Methylocystaceae</taxon>
        <taxon>Methylocystis</taxon>
    </lineage>
</organism>
<name>A0A6B8M0F8_9HYPH</name>
<evidence type="ECO:0000313" key="2">
    <source>
        <dbReference type="Proteomes" id="UP000422569"/>
    </source>
</evidence>
<dbReference type="InterPro" id="IPR011738">
    <property type="entry name" value="Phage_CHP"/>
</dbReference>
<reference evidence="1 2" key="1">
    <citation type="submission" date="2019-09" db="EMBL/GenBank/DDBJ databases">
        <title>Isolation and complete genome sequencing of Methylocystis species.</title>
        <authorList>
            <person name="Rumah B.L."/>
            <person name="Stead C.E."/>
            <person name="Stevens B.C."/>
            <person name="Minton N.P."/>
            <person name="Grosse-Honebrink A."/>
            <person name="Zhang Y."/>
        </authorList>
    </citation>
    <scope>NUCLEOTIDE SEQUENCE [LARGE SCALE GENOMIC DNA]</scope>
    <source>
        <strain evidence="1 2">BRCS2</strain>
    </source>
</reference>
<keyword evidence="2" id="KW-1185">Reference proteome</keyword>
<dbReference type="Proteomes" id="UP000422569">
    <property type="component" value="Chromosome"/>
</dbReference>
<sequence>MRPMLIGAPAIEPVSLAEGKSWMREDASDEDQLIQALIVSARMTLEAYTRRFFVTQNWRLALDDWPQSLSATSTLIIPYAPFQTVTAIRVYDSDDNAQTIPAGTYRAPPGGDGGRLIFTAAPIAPGRSRDGVEIDVTVGYGALASQTPEPLRRAVMTLAAHWREKRGDDAEDALPKSVMQLAAPFRRERLA</sequence>
<dbReference type="AlphaFoldDB" id="A0A6B8M0F8"/>
<dbReference type="KEGG" id="mpar:F7D14_01680"/>
<dbReference type="NCBIfam" id="TIGR02215">
    <property type="entry name" value="phage_chp_gp8"/>
    <property type="match status" value="1"/>
</dbReference>
<gene>
    <name evidence="1" type="ORF">F7D14_01680</name>
</gene>
<dbReference type="CDD" id="cd08054">
    <property type="entry name" value="gp6"/>
    <property type="match status" value="1"/>
</dbReference>
<proteinExistence type="predicted"/>
<dbReference type="RefSeq" id="WP_026016072.1">
    <property type="nucleotide sequence ID" value="NZ_CP044331.1"/>
</dbReference>
<protein>
    <recommendedName>
        <fullName evidence="3">Phage gp6-like head-tail connector protein</fullName>
    </recommendedName>
</protein>